<proteinExistence type="predicted"/>
<dbReference type="InterPro" id="IPR041413">
    <property type="entry name" value="MLTR_LBD"/>
</dbReference>
<dbReference type="Proteomes" id="UP000658656">
    <property type="component" value="Unassembled WGS sequence"/>
</dbReference>
<organism evidence="2 3">
    <name type="scientific">Amycolatopsis bartoniae</name>
    <dbReference type="NCBI Taxonomy" id="941986"/>
    <lineage>
        <taxon>Bacteria</taxon>
        <taxon>Bacillati</taxon>
        <taxon>Actinomycetota</taxon>
        <taxon>Actinomycetes</taxon>
        <taxon>Pseudonocardiales</taxon>
        <taxon>Pseudonocardiaceae</taxon>
        <taxon>Amycolatopsis</taxon>
    </lineage>
</organism>
<feature type="domain" description="HTH cro/C1-type" evidence="1">
    <location>
        <begin position="12"/>
        <end position="66"/>
    </location>
</feature>
<dbReference type="PANTHER" id="PTHR35010">
    <property type="entry name" value="BLL4672 PROTEIN-RELATED"/>
    <property type="match status" value="1"/>
</dbReference>
<evidence type="ECO:0000313" key="3">
    <source>
        <dbReference type="Proteomes" id="UP000658656"/>
    </source>
</evidence>
<reference evidence="2" key="2">
    <citation type="submission" date="2020-09" db="EMBL/GenBank/DDBJ databases">
        <authorList>
            <person name="Sun Q."/>
            <person name="Zhou Y."/>
        </authorList>
    </citation>
    <scope>NUCLEOTIDE SEQUENCE</scope>
    <source>
        <strain evidence="2">CGMCC 4.7679</strain>
    </source>
</reference>
<accession>A0A8H9ITL3</accession>
<dbReference type="Gene3D" id="3.30.450.180">
    <property type="match status" value="1"/>
</dbReference>
<dbReference type="OrthoDB" id="2959414at2"/>
<reference evidence="2" key="1">
    <citation type="journal article" date="2014" name="Int. J. Syst. Evol. Microbiol.">
        <title>Complete genome sequence of Corynebacterium casei LMG S-19264T (=DSM 44701T), isolated from a smear-ripened cheese.</title>
        <authorList>
            <consortium name="US DOE Joint Genome Institute (JGI-PGF)"/>
            <person name="Walter F."/>
            <person name="Albersmeier A."/>
            <person name="Kalinowski J."/>
            <person name="Ruckert C."/>
        </authorList>
    </citation>
    <scope>NUCLEOTIDE SEQUENCE</scope>
    <source>
        <strain evidence="2">CGMCC 4.7679</strain>
    </source>
</reference>
<dbReference type="CDD" id="cd00093">
    <property type="entry name" value="HTH_XRE"/>
    <property type="match status" value="1"/>
</dbReference>
<dbReference type="Pfam" id="PF13560">
    <property type="entry name" value="HTH_31"/>
    <property type="match status" value="1"/>
</dbReference>
<dbReference type="AlphaFoldDB" id="A0A8H9ITL3"/>
<protein>
    <submittedName>
        <fullName evidence="2">Transcriptional regulator</fullName>
    </submittedName>
</protein>
<gene>
    <name evidence="2" type="ORF">GCM10017566_25380</name>
</gene>
<dbReference type="GO" id="GO:0003677">
    <property type="term" value="F:DNA binding"/>
    <property type="evidence" value="ECO:0007669"/>
    <property type="project" value="InterPro"/>
</dbReference>
<dbReference type="InterPro" id="IPR010982">
    <property type="entry name" value="Lambda_DNA-bd_dom_sf"/>
</dbReference>
<comment type="caution">
    <text evidence="2">The sequence shown here is derived from an EMBL/GenBank/DDBJ whole genome shotgun (WGS) entry which is preliminary data.</text>
</comment>
<dbReference type="PROSITE" id="PS50943">
    <property type="entry name" value="HTH_CROC1"/>
    <property type="match status" value="1"/>
</dbReference>
<dbReference type="PANTHER" id="PTHR35010:SF4">
    <property type="entry name" value="BLL5781 PROTEIN"/>
    <property type="match status" value="1"/>
</dbReference>
<dbReference type="Gene3D" id="1.10.260.40">
    <property type="entry name" value="lambda repressor-like DNA-binding domains"/>
    <property type="match status" value="1"/>
</dbReference>
<dbReference type="SMART" id="SM00530">
    <property type="entry name" value="HTH_XRE"/>
    <property type="match status" value="1"/>
</dbReference>
<name>A0A8H9ITL3_9PSEU</name>
<evidence type="ECO:0000259" key="1">
    <source>
        <dbReference type="PROSITE" id="PS50943"/>
    </source>
</evidence>
<sequence>MQTTTRPVGSLLRQWRERRRLSQLDLAISAEISARHLSFIETGRSNPSRDMVLRLGEHLEVPLRERNQLLLAAGYAPAYRESGLDDPDLTVAREAVRRVLTGHEPYPAVVVDRYWNLVDGNESVAVLTEGVAPSLLRAPANVLRIALHPDGMAPRIRNLGEWRADLLGRLRRQVEVTADPALAELLAELRDYPGGEQEPAPGGIFVPLRLEHRGAELSFFSTIATFGAPVEITLAELAIESFYPADPETGEHLRRLR</sequence>
<evidence type="ECO:0000313" key="2">
    <source>
        <dbReference type="EMBL" id="GHF51179.1"/>
    </source>
</evidence>
<dbReference type="EMBL" id="BNAV01000003">
    <property type="protein sequence ID" value="GHF51179.1"/>
    <property type="molecule type" value="Genomic_DNA"/>
</dbReference>
<dbReference type="SUPFAM" id="SSF47413">
    <property type="entry name" value="lambda repressor-like DNA-binding domains"/>
    <property type="match status" value="1"/>
</dbReference>
<keyword evidence="3" id="KW-1185">Reference proteome</keyword>
<dbReference type="InterPro" id="IPR001387">
    <property type="entry name" value="Cro/C1-type_HTH"/>
</dbReference>
<dbReference type="Pfam" id="PF17765">
    <property type="entry name" value="MLTR_LBD"/>
    <property type="match status" value="1"/>
</dbReference>
<dbReference type="RefSeq" id="WP_145937890.1">
    <property type="nucleotide sequence ID" value="NZ_BNAV01000003.1"/>
</dbReference>